<gene>
    <name evidence="1" type="ORF">I3842_16G087400</name>
</gene>
<evidence type="ECO:0000313" key="2">
    <source>
        <dbReference type="Proteomes" id="UP000811246"/>
    </source>
</evidence>
<protein>
    <submittedName>
        <fullName evidence="1">Uncharacterized protein</fullName>
    </submittedName>
</protein>
<dbReference type="AlphaFoldDB" id="A0A922A5Z5"/>
<name>A0A922A5Z5_CARIL</name>
<comment type="caution">
    <text evidence="1">The sequence shown here is derived from an EMBL/GenBank/DDBJ whole genome shotgun (WGS) entry which is preliminary data.</text>
</comment>
<proteinExistence type="predicted"/>
<reference evidence="1" key="1">
    <citation type="submission" date="2021-01" db="EMBL/GenBank/DDBJ databases">
        <authorList>
            <person name="Lovell J.T."/>
            <person name="Bentley N."/>
            <person name="Bhattarai G."/>
            <person name="Jenkins J.W."/>
            <person name="Sreedasyam A."/>
            <person name="Alarcon Y."/>
            <person name="Bock C."/>
            <person name="Boston L."/>
            <person name="Carlson J."/>
            <person name="Cervantes K."/>
            <person name="Clermont K."/>
            <person name="Krom N."/>
            <person name="Kubenka K."/>
            <person name="Mamidi S."/>
            <person name="Mattison C."/>
            <person name="Monteros M."/>
            <person name="Pisani C."/>
            <person name="Plott C."/>
            <person name="Rajasekar S."/>
            <person name="Rhein H.S."/>
            <person name="Rohla C."/>
            <person name="Song M."/>
            <person name="Hilaire R.S."/>
            <person name="Shu S."/>
            <person name="Wells L."/>
            <person name="Wang X."/>
            <person name="Webber J."/>
            <person name="Heerema R.J."/>
            <person name="Klein P."/>
            <person name="Conner P."/>
            <person name="Grauke L."/>
            <person name="Grimwood J."/>
            <person name="Schmutz J."/>
            <person name="Randall J.J."/>
        </authorList>
    </citation>
    <scope>NUCLEOTIDE SEQUENCE</scope>
    <source>
        <tissue evidence="1">Leaf</tissue>
    </source>
</reference>
<dbReference type="EMBL" id="CM031840">
    <property type="protein sequence ID" value="KAG6672991.1"/>
    <property type="molecule type" value="Genomic_DNA"/>
</dbReference>
<organism evidence="1 2">
    <name type="scientific">Carya illinoinensis</name>
    <name type="common">Pecan</name>
    <dbReference type="NCBI Taxonomy" id="32201"/>
    <lineage>
        <taxon>Eukaryota</taxon>
        <taxon>Viridiplantae</taxon>
        <taxon>Streptophyta</taxon>
        <taxon>Embryophyta</taxon>
        <taxon>Tracheophyta</taxon>
        <taxon>Spermatophyta</taxon>
        <taxon>Magnoliopsida</taxon>
        <taxon>eudicotyledons</taxon>
        <taxon>Gunneridae</taxon>
        <taxon>Pentapetalae</taxon>
        <taxon>rosids</taxon>
        <taxon>fabids</taxon>
        <taxon>Fagales</taxon>
        <taxon>Juglandaceae</taxon>
        <taxon>Carya</taxon>
    </lineage>
</organism>
<sequence length="162" mass="19101">MVHVLDRDVWSQCSRMLQKGKIINQTFKDTLTFMLHSLDSEELIEFAVVTWSLWKRRNDFIFQKRFLTPNRLLKQISQRLQDLKAINLVFPIQQTLTPVDRCVWVAPPKDIIKINWDVAIDKKTCKIGMGLGRTCTGHYEVEHIPFSRSIAKKHMLPFMQLF</sequence>
<evidence type="ECO:0000313" key="1">
    <source>
        <dbReference type="EMBL" id="KAG6672991.1"/>
    </source>
</evidence>
<accession>A0A922A5Z5</accession>
<dbReference type="Proteomes" id="UP000811246">
    <property type="component" value="Chromosome 16"/>
</dbReference>